<accession>A0A2P8F6V8</accession>
<dbReference type="InterPro" id="IPR025420">
    <property type="entry name" value="DUF4143"/>
</dbReference>
<dbReference type="AlphaFoldDB" id="A0A2P8F6V8"/>
<proteinExistence type="predicted"/>
<feature type="domain" description="DUF4143" evidence="2">
    <location>
        <begin position="198"/>
        <end position="346"/>
    </location>
</feature>
<dbReference type="OrthoDB" id="9801840at2"/>
<dbReference type="InterPro" id="IPR027417">
    <property type="entry name" value="P-loop_NTPase"/>
</dbReference>
<evidence type="ECO:0000313" key="4">
    <source>
        <dbReference type="Proteomes" id="UP000240978"/>
    </source>
</evidence>
<organism evidence="3 4">
    <name type="scientific">Chitinophaga ginsengisoli</name>
    <dbReference type="NCBI Taxonomy" id="363837"/>
    <lineage>
        <taxon>Bacteria</taxon>
        <taxon>Pseudomonadati</taxon>
        <taxon>Bacteroidota</taxon>
        <taxon>Chitinophagia</taxon>
        <taxon>Chitinophagales</taxon>
        <taxon>Chitinophagaceae</taxon>
        <taxon>Chitinophaga</taxon>
    </lineage>
</organism>
<dbReference type="SUPFAM" id="SSF52540">
    <property type="entry name" value="P-loop containing nucleoside triphosphate hydrolases"/>
    <property type="match status" value="1"/>
</dbReference>
<comment type="caution">
    <text evidence="3">The sequence shown here is derived from an EMBL/GenBank/DDBJ whole genome shotgun (WGS) entry which is preliminary data.</text>
</comment>
<protein>
    <recommendedName>
        <fullName evidence="5">AAA+ ATPase domain-containing protein</fullName>
    </recommendedName>
</protein>
<reference evidence="3 4" key="1">
    <citation type="submission" date="2018-03" db="EMBL/GenBank/DDBJ databases">
        <title>Genomic Encyclopedia of Archaeal and Bacterial Type Strains, Phase II (KMG-II): from individual species to whole genera.</title>
        <authorList>
            <person name="Goeker M."/>
        </authorList>
    </citation>
    <scope>NUCLEOTIDE SEQUENCE [LARGE SCALE GENOMIC DNA]</scope>
    <source>
        <strain evidence="3 4">DSM 18107</strain>
    </source>
</reference>
<dbReference type="EMBL" id="PYGK01000048">
    <property type="protein sequence ID" value="PSL17436.1"/>
    <property type="molecule type" value="Genomic_DNA"/>
</dbReference>
<evidence type="ECO:0000259" key="1">
    <source>
        <dbReference type="Pfam" id="PF13173"/>
    </source>
</evidence>
<name>A0A2P8F6V8_9BACT</name>
<dbReference type="InterPro" id="IPR041682">
    <property type="entry name" value="AAA_14"/>
</dbReference>
<dbReference type="RefSeq" id="WP_106606325.1">
    <property type="nucleotide sequence ID" value="NZ_PYGK01000048.1"/>
</dbReference>
<sequence length="401" mass="46514">MKLIQRPLYTERVIPFINKQVIKVLTGQRRVGKSYVMLQLMEHIRNTDQKANIIYINMELDNYIHIKTHTDLSAYLEGKFIEDKNNYFFIDEVQEVQEFERTLRSLLAKGICDIYCTGSNANMLSGELATFLSGRYLVFNIHSLSYQEFLQFHQLDKKFESLILYLRYGGMPFLSNIGLQEDLPYEYLRNVYSTILLKDVVARENIRNVSFLENLVTYLADNTGSLFSASNISKYLKSQRVDISPQLTINYLRALCNTFFVHKVVRSEIGGLKIFEIGEKYYFEDLGLRNAIVGFNQRADIHKLMENAVFLHLKQQNYKVFVGKLGDKEIDFVADKNGAKIYVQVCLTVMDESTANREFGNLLKIEDNYPKYVITLNDVLIGQDNNGIIQQNLIDFLTSEF</sequence>
<dbReference type="PANTHER" id="PTHR33295:SF20">
    <property type="entry name" value="ATPASE"/>
    <property type="match status" value="1"/>
</dbReference>
<evidence type="ECO:0000259" key="2">
    <source>
        <dbReference type="Pfam" id="PF13635"/>
    </source>
</evidence>
<dbReference type="Pfam" id="PF13635">
    <property type="entry name" value="DUF4143"/>
    <property type="match status" value="1"/>
</dbReference>
<feature type="domain" description="AAA" evidence="1">
    <location>
        <begin position="22"/>
        <end position="150"/>
    </location>
</feature>
<dbReference type="Pfam" id="PF13173">
    <property type="entry name" value="AAA_14"/>
    <property type="match status" value="1"/>
</dbReference>
<evidence type="ECO:0000313" key="3">
    <source>
        <dbReference type="EMBL" id="PSL17436.1"/>
    </source>
</evidence>
<dbReference type="PANTHER" id="PTHR33295">
    <property type="entry name" value="ATPASE"/>
    <property type="match status" value="1"/>
</dbReference>
<evidence type="ECO:0008006" key="5">
    <source>
        <dbReference type="Google" id="ProtNLM"/>
    </source>
</evidence>
<keyword evidence="4" id="KW-1185">Reference proteome</keyword>
<gene>
    <name evidence="3" type="ORF">CLV42_1482</name>
</gene>
<dbReference type="Proteomes" id="UP000240978">
    <property type="component" value="Unassembled WGS sequence"/>
</dbReference>